<evidence type="ECO:0000313" key="3">
    <source>
        <dbReference type="EMBL" id="RCN58881.1"/>
    </source>
</evidence>
<accession>A0A1C2G461</accession>
<evidence type="ECO:0000256" key="2">
    <source>
        <dbReference type="SAM" id="Phobius"/>
    </source>
</evidence>
<feature type="region of interest" description="Disordered" evidence="1">
    <location>
        <begin position="138"/>
        <end position="185"/>
    </location>
</feature>
<dbReference type="RefSeq" id="WP_065968897.1">
    <property type="nucleotide sequence ID" value="NZ_CP080624.1"/>
</dbReference>
<dbReference type="STRING" id="163359.A9R16_00465"/>
<evidence type="ECO:0000256" key="1">
    <source>
        <dbReference type="SAM" id="MobiDB-lite"/>
    </source>
</evidence>
<name>A0A1C2G461_9GAMM</name>
<feature type="transmembrane region" description="Helical" evidence="2">
    <location>
        <begin position="54"/>
        <end position="71"/>
    </location>
</feature>
<keyword evidence="2" id="KW-0812">Transmembrane</keyword>
<dbReference type="EMBL" id="PSYR01000001">
    <property type="protein sequence ID" value="RCN58881.1"/>
    <property type="molecule type" value="Genomic_DNA"/>
</dbReference>
<evidence type="ECO:0000313" key="4">
    <source>
        <dbReference type="Proteomes" id="UP000253250"/>
    </source>
</evidence>
<proteinExistence type="predicted"/>
<organism evidence="3 4">
    <name type="scientific">Acidiferrobacter thiooxydans</name>
    <dbReference type="NCBI Taxonomy" id="163359"/>
    <lineage>
        <taxon>Bacteria</taxon>
        <taxon>Pseudomonadati</taxon>
        <taxon>Pseudomonadota</taxon>
        <taxon>Gammaproteobacteria</taxon>
        <taxon>Acidiferrobacterales</taxon>
        <taxon>Acidiferrobacteraceae</taxon>
        <taxon>Acidiferrobacter</taxon>
    </lineage>
</organism>
<feature type="compositionally biased region" description="Basic residues" evidence="1">
    <location>
        <begin position="172"/>
        <end position="185"/>
    </location>
</feature>
<comment type="caution">
    <text evidence="3">The sequence shown here is derived from an EMBL/GenBank/DDBJ whole genome shotgun (WGS) entry which is preliminary data.</text>
</comment>
<sequence>MPNAWKQWDFSGAGLQSLNLELVKRLRKPGVAFSLWAGFALGLHAFYLHERRRALGYLAASLMIAIAAILWPWPIAAGLGALDLAVALADLATLERRLTAYNKALRLALSLGKGAAPPPDFRGRYTDQDADIHDYMAVKEQERAGHSTKPIPAATSPGARRSFQEQEAALRAHIKGRKSVKTPRS</sequence>
<protein>
    <submittedName>
        <fullName evidence="3">Uncharacterized protein</fullName>
    </submittedName>
</protein>
<keyword evidence="2" id="KW-1133">Transmembrane helix</keyword>
<dbReference type="Proteomes" id="UP000253250">
    <property type="component" value="Unassembled WGS sequence"/>
</dbReference>
<keyword evidence="4" id="KW-1185">Reference proteome</keyword>
<feature type="transmembrane region" description="Helical" evidence="2">
    <location>
        <begin position="30"/>
        <end position="47"/>
    </location>
</feature>
<reference evidence="3 4" key="1">
    <citation type="submission" date="2018-02" db="EMBL/GenBank/DDBJ databases">
        <title>Insights into the biology of acidophilic members of the Acidiferrobacteraceae family derived from comparative genomic analyses.</title>
        <authorList>
            <person name="Issotta F."/>
            <person name="Thyssen C."/>
            <person name="Mena C."/>
            <person name="Moya A."/>
            <person name="Bellenberg S."/>
            <person name="Sproer C."/>
            <person name="Covarrubias P.C."/>
            <person name="Sand W."/>
            <person name="Quatrini R."/>
            <person name="Vera M."/>
        </authorList>
    </citation>
    <scope>NUCLEOTIDE SEQUENCE [LARGE SCALE GENOMIC DNA]</scope>
    <source>
        <strain evidence="4">m-1</strain>
    </source>
</reference>
<keyword evidence="2" id="KW-0472">Membrane</keyword>
<gene>
    <name evidence="3" type="ORF">C4900_03730</name>
</gene>
<dbReference type="OrthoDB" id="8560624at2"/>
<dbReference type="AlphaFoldDB" id="A0A1C2G461"/>